<reference evidence="1" key="1">
    <citation type="submission" date="2022-07" db="EMBL/GenBank/DDBJ databases">
        <title>Genome Sequence of Agrocybe chaxingu.</title>
        <authorList>
            <person name="Buettner E."/>
        </authorList>
    </citation>
    <scope>NUCLEOTIDE SEQUENCE</scope>
    <source>
        <strain evidence="1">MP-N11</strain>
    </source>
</reference>
<evidence type="ECO:0000313" key="1">
    <source>
        <dbReference type="EMBL" id="KAJ3500527.1"/>
    </source>
</evidence>
<keyword evidence="2" id="KW-1185">Reference proteome</keyword>
<dbReference type="Proteomes" id="UP001148786">
    <property type="component" value="Unassembled WGS sequence"/>
</dbReference>
<proteinExistence type="predicted"/>
<sequence>MPECLATPHLAPLQPHARCLLSRLFQDRVFFIVPKSDLGAMNPRELPRELYVEDGVGFSGVAAQKRKGRPPRREKGKKARMALEELEEWVSRPGPSNGAGMGESLAEYQATKASMMEALGRDPTFSSEELTRTVLARLEAARQSGSAGNGEHGLELMKEALADGKGIFNLLR</sequence>
<protein>
    <submittedName>
        <fullName evidence="1">Uncharacterized protein</fullName>
    </submittedName>
</protein>
<dbReference type="EMBL" id="JANKHO010001588">
    <property type="protein sequence ID" value="KAJ3500527.1"/>
    <property type="molecule type" value="Genomic_DNA"/>
</dbReference>
<dbReference type="AlphaFoldDB" id="A0A9W8JSM4"/>
<name>A0A9W8JSM4_9AGAR</name>
<gene>
    <name evidence="1" type="ORF">NLJ89_g9753</name>
</gene>
<comment type="caution">
    <text evidence="1">The sequence shown here is derived from an EMBL/GenBank/DDBJ whole genome shotgun (WGS) entry which is preliminary data.</text>
</comment>
<evidence type="ECO:0000313" key="2">
    <source>
        <dbReference type="Proteomes" id="UP001148786"/>
    </source>
</evidence>
<dbReference type="OrthoDB" id="3253083at2759"/>
<accession>A0A9W8JSM4</accession>
<organism evidence="1 2">
    <name type="scientific">Agrocybe chaxingu</name>
    <dbReference type="NCBI Taxonomy" id="84603"/>
    <lineage>
        <taxon>Eukaryota</taxon>
        <taxon>Fungi</taxon>
        <taxon>Dikarya</taxon>
        <taxon>Basidiomycota</taxon>
        <taxon>Agaricomycotina</taxon>
        <taxon>Agaricomycetes</taxon>
        <taxon>Agaricomycetidae</taxon>
        <taxon>Agaricales</taxon>
        <taxon>Agaricineae</taxon>
        <taxon>Strophariaceae</taxon>
        <taxon>Agrocybe</taxon>
    </lineage>
</organism>